<dbReference type="Proteomes" id="UP000018461">
    <property type="component" value="Unassembled WGS sequence"/>
</dbReference>
<keyword evidence="2" id="KW-1185">Reference proteome</keyword>
<evidence type="ECO:0000313" key="1">
    <source>
        <dbReference type="EMBL" id="EHL10345.1"/>
    </source>
</evidence>
<gene>
    <name evidence="1" type="ORF">HMPREF9625_01345</name>
</gene>
<dbReference type="HOGENOM" id="CLU_2863457_0_0_9"/>
<accession>G9WPR2</accession>
<comment type="caution">
    <text evidence="1">The sequence shown here is derived from an EMBL/GenBank/DDBJ whole genome shotgun (WGS) entry which is preliminary data.</text>
</comment>
<evidence type="ECO:0000313" key="2">
    <source>
        <dbReference type="Proteomes" id="UP000018461"/>
    </source>
</evidence>
<sequence length="64" mass="7316">MFSDENNAEENAKILSIIHKNFDTATVIMECIAKMWVKREGVEKSIQQTTVCITNNLIKTNTEQ</sequence>
<dbReference type="AlphaFoldDB" id="G9WPR2"/>
<reference evidence="1" key="1">
    <citation type="submission" date="2011-08" db="EMBL/GenBank/DDBJ databases">
        <authorList>
            <consortium name="The Broad Institute Genome Sequencing Platform"/>
            <person name="Earl A."/>
            <person name="Ward D."/>
            <person name="Feldgarden M."/>
            <person name="Gevers D."/>
            <person name="Sizova M."/>
            <person name="Hazen A."/>
            <person name="Epstein S."/>
            <person name="Young S.K."/>
            <person name="Zeng Q."/>
            <person name="Gargeya S."/>
            <person name="Fitzgerald M."/>
            <person name="Haas B."/>
            <person name="Abouelleil A."/>
            <person name="Alvarado L."/>
            <person name="Arachchi H.M."/>
            <person name="Berlin A."/>
            <person name="Brown A."/>
            <person name="Chapman S.B."/>
            <person name="Chen Z."/>
            <person name="Dunbar C."/>
            <person name="Freedman E."/>
            <person name="Gearin G."/>
            <person name="Gellesch M."/>
            <person name="Goldberg J."/>
            <person name="Griggs A."/>
            <person name="Gujja S."/>
            <person name="Heiman D."/>
            <person name="Howarth C."/>
            <person name="Larson L."/>
            <person name="Lui A."/>
            <person name="MacDonald P.J.P."/>
            <person name="Montmayeur A."/>
            <person name="Murphy C."/>
            <person name="Neiman D."/>
            <person name="Pearson M."/>
            <person name="Priest M."/>
            <person name="Roberts A."/>
            <person name="Saif S."/>
            <person name="Shea T."/>
            <person name="Shenoy N."/>
            <person name="Sisk P."/>
            <person name="Stolte C."/>
            <person name="Sykes S."/>
            <person name="Wortman J."/>
            <person name="Nusbaum C."/>
            <person name="Birren B."/>
        </authorList>
    </citation>
    <scope>NUCLEOTIDE SEQUENCE</scope>
    <source>
        <strain evidence="1">ACB1</strain>
    </source>
</reference>
<dbReference type="STRING" id="796943.HMPREF9625_01345"/>
<organism evidence="1 2">
    <name type="scientific">Oribacterium parvum ACB1</name>
    <dbReference type="NCBI Taxonomy" id="796943"/>
    <lineage>
        <taxon>Bacteria</taxon>
        <taxon>Bacillati</taxon>
        <taxon>Bacillota</taxon>
        <taxon>Clostridia</taxon>
        <taxon>Lachnospirales</taxon>
        <taxon>Lachnospiraceae</taxon>
        <taxon>Oribacterium</taxon>
    </lineage>
</organism>
<name>G9WPR2_9FIRM</name>
<reference evidence="1" key="2">
    <citation type="submission" date="2013-03" db="EMBL/GenBank/DDBJ databases">
        <title>The Genome Sequence of Oribacterium sp. ACB1.</title>
        <authorList>
            <consortium name="The Broad Institute Genomics Platform"/>
            <consortium name="The Broad Institute Genome Sequencing Center for Infectious Disease"/>
            <person name="Earl A."/>
            <person name="Ward D."/>
            <person name="Feldgarden M."/>
            <person name="Gevers D."/>
            <person name="Sizova M."/>
            <person name="Hazen A."/>
            <person name="Epstein S."/>
            <person name="Walker B."/>
            <person name="Young S."/>
            <person name="Zeng Q."/>
            <person name="Gargeya S."/>
            <person name="Fitzgerald M."/>
            <person name="Haas B."/>
            <person name="Abouelleil A."/>
            <person name="Allen A.W."/>
            <person name="Alvarado L."/>
            <person name="Arachchi H.M."/>
            <person name="Berlin A.M."/>
            <person name="Chapman S.B."/>
            <person name="Gainer-Dewar J."/>
            <person name="Goldberg J."/>
            <person name="Griggs A."/>
            <person name="Gujja S."/>
            <person name="Hansen M."/>
            <person name="Howarth C."/>
            <person name="Imamovic A."/>
            <person name="Ireland A."/>
            <person name="Larimer J."/>
            <person name="McCowan C."/>
            <person name="Murphy C."/>
            <person name="Pearson M."/>
            <person name="Poon T.W."/>
            <person name="Priest M."/>
            <person name="Roberts A."/>
            <person name="Saif S."/>
            <person name="Shea T."/>
            <person name="Sisk P."/>
            <person name="Sykes S."/>
            <person name="Wortman J."/>
            <person name="Nusbaum C."/>
            <person name="Birren B."/>
        </authorList>
    </citation>
    <scope>NUCLEOTIDE SEQUENCE [LARGE SCALE GENOMIC DNA]</scope>
    <source>
        <strain evidence="1">ACB1</strain>
    </source>
</reference>
<proteinExistence type="predicted"/>
<dbReference type="EMBL" id="AFZC02000001">
    <property type="protein sequence ID" value="EHL10345.1"/>
    <property type="molecule type" value="Genomic_DNA"/>
</dbReference>
<protein>
    <submittedName>
        <fullName evidence="1">Uncharacterized protein</fullName>
    </submittedName>
</protein>